<comment type="catalytic activity">
    <reaction evidence="11">
        <text>beta-D-fructose 6-phosphate + ATP = beta-D-fructose 1,6-bisphosphate + ADP + H(+)</text>
        <dbReference type="Rhea" id="RHEA:16109"/>
        <dbReference type="ChEBI" id="CHEBI:15378"/>
        <dbReference type="ChEBI" id="CHEBI:30616"/>
        <dbReference type="ChEBI" id="CHEBI:32966"/>
        <dbReference type="ChEBI" id="CHEBI:57634"/>
        <dbReference type="ChEBI" id="CHEBI:456216"/>
        <dbReference type="EC" id="2.7.1.11"/>
    </reaction>
</comment>
<dbReference type="InterPro" id="IPR012004">
    <property type="entry name" value="PyroP-dep_PFK_TP0108"/>
</dbReference>
<dbReference type="Proteomes" id="UP000004994">
    <property type="component" value="Chromosome 4"/>
</dbReference>
<dbReference type="Pfam" id="PF00365">
    <property type="entry name" value="PFK"/>
    <property type="match status" value="1"/>
</dbReference>
<dbReference type="InterPro" id="IPR022953">
    <property type="entry name" value="ATP_PFK"/>
</dbReference>
<reference evidence="13" key="2">
    <citation type="submission" date="2019-01" db="UniProtKB">
        <authorList>
            <consortium name="EnsemblPlants"/>
        </authorList>
    </citation>
    <scope>IDENTIFICATION</scope>
    <source>
        <strain evidence="13">cv. Heinz 1706</strain>
    </source>
</reference>
<dbReference type="SUPFAM" id="SSF53784">
    <property type="entry name" value="Phosphofructokinase"/>
    <property type="match status" value="1"/>
</dbReference>
<dbReference type="InterPro" id="IPR050929">
    <property type="entry name" value="PFKA"/>
</dbReference>
<evidence type="ECO:0000256" key="7">
    <source>
        <dbReference type="ARBA" id="ARBA00022777"/>
    </source>
</evidence>
<comment type="cofactor">
    <cofactor evidence="1">
        <name>Mg(2+)</name>
        <dbReference type="ChEBI" id="CHEBI:18420"/>
    </cofactor>
</comment>
<evidence type="ECO:0000256" key="8">
    <source>
        <dbReference type="ARBA" id="ARBA00022840"/>
    </source>
</evidence>
<evidence type="ECO:0000256" key="5">
    <source>
        <dbReference type="ARBA" id="ARBA00022723"/>
    </source>
</evidence>
<protein>
    <recommendedName>
        <fullName evidence="12">Phosphofructokinase domain-containing protein</fullName>
    </recommendedName>
</protein>
<accession>A0A3Q7G4E3</accession>
<keyword evidence="6" id="KW-0547">Nucleotide-binding</keyword>
<evidence type="ECO:0000256" key="4">
    <source>
        <dbReference type="ARBA" id="ARBA00022679"/>
    </source>
</evidence>
<evidence type="ECO:0000256" key="9">
    <source>
        <dbReference type="ARBA" id="ARBA00022842"/>
    </source>
</evidence>
<evidence type="ECO:0000313" key="14">
    <source>
        <dbReference type="Proteomes" id="UP000004994"/>
    </source>
</evidence>
<dbReference type="PIRSF" id="PIRSF000534">
    <property type="entry name" value="PPi_PFK_TP0108"/>
    <property type="match status" value="1"/>
</dbReference>
<keyword evidence="9" id="KW-0460">Magnesium</keyword>
<dbReference type="PRINTS" id="PR00476">
    <property type="entry name" value="PHFRCTKINASE"/>
</dbReference>
<name>A0A3Q7G4E3_SOLLC</name>
<dbReference type="GO" id="GO:0006002">
    <property type="term" value="P:fructose 6-phosphate metabolic process"/>
    <property type="evidence" value="ECO:0007669"/>
    <property type="project" value="InterPro"/>
</dbReference>
<keyword evidence="5" id="KW-0479">Metal-binding</keyword>
<keyword evidence="10" id="KW-0324">Glycolysis</keyword>
<dbReference type="GO" id="GO:0046872">
    <property type="term" value="F:metal ion binding"/>
    <property type="evidence" value="ECO:0007669"/>
    <property type="project" value="UniProtKB-KW"/>
</dbReference>
<dbReference type="Gene3D" id="3.40.50.450">
    <property type="match status" value="1"/>
</dbReference>
<keyword evidence="3" id="KW-0021">Allosteric enzyme</keyword>
<evidence type="ECO:0000256" key="6">
    <source>
        <dbReference type="ARBA" id="ARBA00022741"/>
    </source>
</evidence>
<evidence type="ECO:0000256" key="1">
    <source>
        <dbReference type="ARBA" id="ARBA00001946"/>
    </source>
</evidence>
<dbReference type="EnsemblPlants" id="Solyc04g072605.1.1">
    <property type="protein sequence ID" value="Solyc04g072605.1.1"/>
    <property type="gene ID" value="Solyc04g072605.1"/>
</dbReference>
<evidence type="ECO:0000256" key="10">
    <source>
        <dbReference type="ARBA" id="ARBA00023152"/>
    </source>
</evidence>
<dbReference type="UniPathway" id="UPA00109">
    <property type="reaction ID" value="UER00182"/>
</dbReference>
<dbReference type="GO" id="GO:0005524">
    <property type="term" value="F:ATP binding"/>
    <property type="evidence" value="ECO:0007669"/>
    <property type="project" value="UniProtKB-KW"/>
</dbReference>
<dbReference type="FunFam" id="3.40.50.450:FF:000002">
    <property type="entry name" value="ATP-dependent 6-phosphofructokinase"/>
    <property type="match status" value="1"/>
</dbReference>
<evidence type="ECO:0000256" key="3">
    <source>
        <dbReference type="ARBA" id="ARBA00022533"/>
    </source>
</evidence>
<sequence length="390" mass="43198">MGLLDDWLVFEDVPHLSDYFPNLSTYPNPLKNNPSYSVVNHYFIYEDDTVAQNIVVDKNSPRGIHFRRVGPSQNVYFKPDTIISEIVYGLYSMYGVTRVMGIDGGYQGFYSKKTIPLTPKVVNDIHKRGGTNFGSSRGAHITYKIVDSIKDGGIKLVYIITEDGTLKGASLIFEEITRHGLNVAVVGIPKTIDNEIPVIDKSLGFDSAVEEAQRAISAAHVEAMSFENGIGVVKLMGRDSGFVAMYASLASRDVDCCLIPESRFYLEGHGGVLEVVAEGAGQDNEQVDVGLWISKRIKELFSKEKKMASDNVYCTLLAHSVVHKAISGYTGFMIGPVKNTHSYIPFDRFTEKQHKQPSFLSTTRSADIIEANKDKEPPTQLSEKKQILAN</sequence>
<dbReference type="PANTHER" id="PTHR45770">
    <property type="entry name" value="ATP-DEPENDENT 6-PHOSPHOFRUCTOKINASE 1"/>
    <property type="match status" value="1"/>
</dbReference>
<proteinExistence type="predicted"/>
<dbReference type="Gramene" id="Solyc04g072605.1.1">
    <property type="protein sequence ID" value="Solyc04g072605.1.1"/>
    <property type="gene ID" value="Solyc04g072605.1"/>
</dbReference>
<keyword evidence="7" id="KW-0418">Kinase</keyword>
<dbReference type="InterPro" id="IPR035966">
    <property type="entry name" value="PKF_sf"/>
</dbReference>
<evidence type="ECO:0000313" key="13">
    <source>
        <dbReference type="EnsemblPlants" id="Solyc04g072605.1.1"/>
    </source>
</evidence>
<evidence type="ECO:0000256" key="2">
    <source>
        <dbReference type="ARBA" id="ARBA00002659"/>
    </source>
</evidence>
<keyword evidence="14" id="KW-1185">Reference proteome</keyword>
<feature type="domain" description="Phosphofructokinase" evidence="12">
    <location>
        <begin position="94"/>
        <end position="280"/>
    </location>
</feature>
<dbReference type="GO" id="GO:0005737">
    <property type="term" value="C:cytoplasm"/>
    <property type="evidence" value="ECO:0000318"/>
    <property type="project" value="GO_Central"/>
</dbReference>
<dbReference type="InterPro" id="IPR000023">
    <property type="entry name" value="Phosphofructokinase_dom"/>
</dbReference>
<reference evidence="13" key="1">
    <citation type="journal article" date="2012" name="Nature">
        <title>The tomato genome sequence provides insights into fleshy fruit evolution.</title>
        <authorList>
            <consortium name="Tomato Genome Consortium"/>
        </authorList>
    </citation>
    <scope>NUCLEOTIDE SEQUENCE [LARGE SCALE GENOMIC DNA]</scope>
    <source>
        <strain evidence="13">cv. Heinz 1706</strain>
    </source>
</reference>
<comment type="function">
    <text evidence="2">Catalyzes the phosphorylation of D-fructose 6-phosphate to fructose 1,6-bisphosphate by ATP, the first committing step of glycolysis.</text>
</comment>
<dbReference type="STRING" id="4081.A0A3Q7G4E3"/>
<evidence type="ECO:0000256" key="11">
    <source>
        <dbReference type="ARBA" id="ARBA00048070"/>
    </source>
</evidence>
<keyword evidence="4" id="KW-0808">Transferase</keyword>
<dbReference type="GO" id="GO:0003872">
    <property type="term" value="F:6-phosphofructokinase activity"/>
    <property type="evidence" value="ECO:0000318"/>
    <property type="project" value="GO_Central"/>
</dbReference>
<dbReference type="InParanoid" id="A0A3Q7G4E3"/>
<organism evidence="13">
    <name type="scientific">Solanum lycopersicum</name>
    <name type="common">Tomato</name>
    <name type="synonym">Lycopersicon esculentum</name>
    <dbReference type="NCBI Taxonomy" id="4081"/>
    <lineage>
        <taxon>Eukaryota</taxon>
        <taxon>Viridiplantae</taxon>
        <taxon>Streptophyta</taxon>
        <taxon>Embryophyta</taxon>
        <taxon>Tracheophyta</taxon>
        <taxon>Spermatophyta</taxon>
        <taxon>Magnoliopsida</taxon>
        <taxon>eudicotyledons</taxon>
        <taxon>Gunneridae</taxon>
        <taxon>Pentapetalae</taxon>
        <taxon>asterids</taxon>
        <taxon>lamiids</taxon>
        <taxon>Solanales</taxon>
        <taxon>Solanaceae</taxon>
        <taxon>Solanoideae</taxon>
        <taxon>Solaneae</taxon>
        <taxon>Solanum</taxon>
        <taxon>Solanum subgen. Lycopersicon</taxon>
    </lineage>
</organism>
<dbReference type="AlphaFoldDB" id="A0A3Q7G4E3"/>
<evidence type="ECO:0000259" key="12">
    <source>
        <dbReference type="Pfam" id="PF00365"/>
    </source>
</evidence>
<keyword evidence="8" id="KW-0067">ATP-binding</keyword>